<evidence type="ECO:0000256" key="1">
    <source>
        <dbReference type="ARBA" id="ARBA00022448"/>
    </source>
</evidence>
<dbReference type="SUPFAM" id="SSF52540">
    <property type="entry name" value="P-loop containing nucleoside triphosphate hydrolases"/>
    <property type="match status" value="1"/>
</dbReference>
<evidence type="ECO:0000313" key="6">
    <source>
        <dbReference type="Proteomes" id="UP001256827"/>
    </source>
</evidence>
<keyword evidence="1" id="KW-0813">Transport</keyword>
<dbReference type="SMART" id="SM00382">
    <property type="entry name" value="AAA"/>
    <property type="match status" value="1"/>
</dbReference>
<dbReference type="InterPro" id="IPR003439">
    <property type="entry name" value="ABC_transporter-like_ATP-bd"/>
</dbReference>
<dbReference type="PANTHER" id="PTHR45772">
    <property type="entry name" value="CONSERVED COMPONENT OF ABC TRANSPORTER FOR NATURAL AMINO ACIDS-RELATED"/>
    <property type="match status" value="1"/>
</dbReference>
<dbReference type="InterPro" id="IPR051120">
    <property type="entry name" value="ABC_AA/LPS_Transport"/>
</dbReference>
<feature type="domain" description="ABC transporter" evidence="4">
    <location>
        <begin position="7"/>
        <end position="255"/>
    </location>
</feature>
<dbReference type="InterPro" id="IPR027417">
    <property type="entry name" value="P-loop_NTPase"/>
</dbReference>
<keyword evidence="2" id="KW-0547">Nucleotide-binding</keyword>
<reference evidence="5 6" key="1">
    <citation type="submission" date="2023-09" db="EMBL/GenBank/DDBJ databases">
        <title>Complete Genome and Methylome dissection of Bacillus brevis NEB573 original source of BbsI restriction endonuclease.</title>
        <authorList>
            <person name="Fomenkov A."/>
            <person name="Roberts R.D."/>
        </authorList>
    </citation>
    <scope>NUCLEOTIDE SEQUENCE [LARGE SCALE GENOMIC DNA]</scope>
    <source>
        <strain evidence="5 6">NEB573</strain>
    </source>
</reference>
<dbReference type="EMBL" id="CP134050">
    <property type="protein sequence ID" value="WNC13443.1"/>
    <property type="molecule type" value="Genomic_DNA"/>
</dbReference>
<keyword evidence="3 5" id="KW-0067">ATP-binding</keyword>
<evidence type="ECO:0000256" key="3">
    <source>
        <dbReference type="ARBA" id="ARBA00022840"/>
    </source>
</evidence>
<evidence type="ECO:0000259" key="4">
    <source>
        <dbReference type="PROSITE" id="PS50893"/>
    </source>
</evidence>
<dbReference type="PROSITE" id="PS00211">
    <property type="entry name" value="ABC_TRANSPORTER_1"/>
    <property type="match status" value="1"/>
</dbReference>
<gene>
    <name evidence="5" type="ORF">RGB73_22495</name>
</gene>
<dbReference type="CDD" id="cd03219">
    <property type="entry name" value="ABC_Mj1267_LivG_branched"/>
    <property type="match status" value="1"/>
</dbReference>
<accession>A0ABY9T0G1</accession>
<evidence type="ECO:0000313" key="5">
    <source>
        <dbReference type="EMBL" id="WNC13443.1"/>
    </source>
</evidence>
<dbReference type="InterPro" id="IPR003593">
    <property type="entry name" value="AAA+_ATPase"/>
</dbReference>
<protein>
    <submittedName>
        <fullName evidence="5">ABC transporter ATP-binding protein</fullName>
    </submittedName>
</protein>
<dbReference type="Proteomes" id="UP001256827">
    <property type="component" value="Chromosome"/>
</dbReference>
<dbReference type="InterPro" id="IPR017871">
    <property type="entry name" value="ABC_transporter-like_CS"/>
</dbReference>
<proteinExistence type="predicted"/>
<dbReference type="InterPro" id="IPR032823">
    <property type="entry name" value="BCA_ABC_TP_C"/>
</dbReference>
<name>A0ABY9T0G1_BREBE</name>
<dbReference type="Gene3D" id="3.40.50.300">
    <property type="entry name" value="P-loop containing nucleotide triphosphate hydrolases"/>
    <property type="match status" value="1"/>
</dbReference>
<dbReference type="Pfam" id="PF00005">
    <property type="entry name" value="ABC_tran"/>
    <property type="match status" value="1"/>
</dbReference>
<dbReference type="RefSeq" id="WP_310764950.1">
    <property type="nucleotide sequence ID" value="NZ_CP134050.1"/>
</dbReference>
<dbReference type="GO" id="GO:0005524">
    <property type="term" value="F:ATP binding"/>
    <property type="evidence" value="ECO:0007669"/>
    <property type="project" value="UniProtKB-KW"/>
</dbReference>
<dbReference type="PANTHER" id="PTHR45772:SF7">
    <property type="entry name" value="AMINO ACID ABC TRANSPORTER ATP-BINDING PROTEIN"/>
    <property type="match status" value="1"/>
</dbReference>
<keyword evidence="6" id="KW-1185">Reference proteome</keyword>
<sequence length="259" mass="29186">MERDIILRASQISKYYGGVRAVDEVSLTLKKGERIGLIGPNGAGKSTLFNLLSGAIQPTKGTIEINGQPLTGKKPEDFSLSGVARTFQNIRLFKGMTVMENVMAGLHRQADTGLLTSIFGSSRYRAAEKRIKERASELLRDFSLYEQRDRQAVHLSYGDQRRLEIVRALATDPQILFLDEPAAGMNPQESHELVDLIEQVWERHQLTVFLIEHDMDVIMRLCEHIYVLDYGKLLFDGTPDEVRQSDLVREAYLGGEVHA</sequence>
<dbReference type="Pfam" id="PF12399">
    <property type="entry name" value="BCA_ABC_TP_C"/>
    <property type="match status" value="1"/>
</dbReference>
<dbReference type="PROSITE" id="PS50893">
    <property type="entry name" value="ABC_TRANSPORTER_2"/>
    <property type="match status" value="1"/>
</dbReference>
<organism evidence="5 6">
    <name type="scientific">Brevibacillus brevis</name>
    <name type="common">Bacillus brevis</name>
    <dbReference type="NCBI Taxonomy" id="1393"/>
    <lineage>
        <taxon>Bacteria</taxon>
        <taxon>Bacillati</taxon>
        <taxon>Bacillota</taxon>
        <taxon>Bacilli</taxon>
        <taxon>Bacillales</taxon>
        <taxon>Paenibacillaceae</taxon>
        <taxon>Brevibacillus</taxon>
    </lineage>
</organism>
<evidence type="ECO:0000256" key="2">
    <source>
        <dbReference type="ARBA" id="ARBA00022741"/>
    </source>
</evidence>